<accession>A0ACC4B4B0</accession>
<evidence type="ECO:0000313" key="1">
    <source>
        <dbReference type="EMBL" id="KAL3573190.1"/>
    </source>
</evidence>
<protein>
    <submittedName>
        <fullName evidence="1">Uncharacterized protein</fullName>
    </submittedName>
</protein>
<sequence length="297" mass="34218">MSNDSESPNELWTKRVPLVGITAYVSYASALVVRQLGGIQFVPMTMGIAQFFGLFKDLNAQEVLEIIKQDWKHLVLVEIKGLKDPSASEGYARWRDLAASAMPCVGAKSPQTVEEPIKRKRVNNEEELRRQVEKLRIELCKSRKDKAMLEEMMLEGDKRRAFLDEQIQSIDARITKVELKLGEEKIAREQSEKELGGMSLDWMQSCFELEAMKIDFNDCQGSAEYYQEKFAQVPFELMDRIGKYEDLNNKYMQLESRSMGIAKEESKRRGFEGVEAELAVKKNEIKVMRIKLDKKLE</sequence>
<dbReference type="EMBL" id="RCHU02000014">
    <property type="protein sequence ID" value="KAL3573190.1"/>
    <property type="molecule type" value="Genomic_DNA"/>
</dbReference>
<keyword evidence="2" id="KW-1185">Reference proteome</keyword>
<gene>
    <name evidence="1" type="ORF">D5086_027094</name>
</gene>
<evidence type="ECO:0000313" key="2">
    <source>
        <dbReference type="Proteomes" id="UP000309997"/>
    </source>
</evidence>
<comment type="caution">
    <text evidence="1">The sequence shown here is derived from an EMBL/GenBank/DDBJ whole genome shotgun (WGS) entry which is preliminary data.</text>
</comment>
<reference evidence="1 2" key="1">
    <citation type="journal article" date="2024" name="Plant Biotechnol. J.">
        <title>Genome and CRISPR/Cas9 system of a widespread forest tree (Populus alba) in the world.</title>
        <authorList>
            <person name="Liu Y.J."/>
            <person name="Jiang P.F."/>
            <person name="Han X.M."/>
            <person name="Li X.Y."/>
            <person name="Wang H.M."/>
            <person name="Wang Y.J."/>
            <person name="Wang X.X."/>
            <person name="Zeng Q.Y."/>
        </authorList>
    </citation>
    <scope>NUCLEOTIDE SEQUENCE [LARGE SCALE GENOMIC DNA]</scope>
    <source>
        <strain evidence="2">cv. PAL-ZL1</strain>
    </source>
</reference>
<name>A0ACC4B4B0_POPAL</name>
<organism evidence="1 2">
    <name type="scientific">Populus alba</name>
    <name type="common">White poplar</name>
    <dbReference type="NCBI Taxonomy" id="43335"/>
    <lineage>
        <taxon>Eukaryota</taxon>
        <taxon>Viridiplantae</taxon>
        <taxon>Streptophyta</taxon>
        <taxon>Embryophyta</taxon>
        <taxon>Tracheophyta</taxon>
        <taxon>Spermatophyta</taxon>
        <taxon>Magnoliopsida</taxon>
        <taxon>eudicotyledons</taxon>
        <taxon>Gunneridae</taxon>
        <taxon>Pentapetalae</taxon>
        <taxon>rosids</taxon>
        <taxon>fabids</taxon>
        <taxon>Malpighiales</taxon>
        <taxon>Salicaceae</taxon>
        <taxon>Saliceae</taxon>
        <taxon>Populus</taxon>
    </lineage>
</organism>
<proteinExistence type="predicted"/>
<dbReference type="Proteomes" id="UP000309997">
    <property type="component" value="Unassembled WGS sequence"/>
</dbReference>